<dbReference type="GO" id="GO:0005829">
    <property type="term" value="C:cytosol"/>
    <property type="evidence" value="ECO:0007669"/>
    <property type="project" value="TreeGrafter"/>
</dbReference>
<proteinExistence type="inferred from homology"/>
<dbReference type="GO" id="GO:0046872">
    <property type="term" value="F:metal ion binding"/>
    <property type="evidence" value="ECO:0007669"/>
    <property type="project" value="UniProtKB-KW"/>
</dbReference>
<gene>
    <name evidence="9" type="ORF">MUG84_01550</name>
</gene>
<dbReference type="AlphaFoldDB" id="A0A9X2B108"/>
<evidence type="ECO:0000256" key="8">
    <source>
        <dbReference type="ARBA" id="ARBA00024331"/>
    </source>
</evidence>
<evidence type="ECO:0000256" key="1">
    <source>
        <dbReference type="ARBA" id="ARBA00001273"/>
    </source>
</evidence>
<dbReference type="PANTHER" id="PTHR30447:SF0">
    <property type="entry name" value="FRUCTOSE-1,6-BISPHOSPHATASE 1 CLASS 2-RELATED"/>
    <property type="match status" value="1"/>
</dbReference>
<sequence length="111" mass="12714">MWWLLQLLNVWAEKCRDVCFRIAQKKQNAASEWGFLIQANLYMDDMVGWDSVLFVATGVTSDGLLKGVRYLPNQKAETHSVITHSQNQIISFLHTIHKMPISSEIFTEAAM</sequence>
<evidence type="ECO:0000256" key="3">
    <source>
        <dbReference type="ARBA" id="ARBA00013093"/>
    </source>
</evidence>
<dbReference type="Proteomes" id="UP001139347">
    <property type="component" value="Unassembled WGS sequence"/>
</dbReference>
<name>A0A9X2B108_9BACL</name>
<comment type="catalytic activity">
    <reaction evidence="1">
        <text>beta-D-fructose 1,6-bisphosphate + H2O = beta-D-fructose 6-phosphate + phosphate</text>
        <dbReference type="Rhea" id="RHEA:11064"/>
        <dbReference type="ChEBI" id="CHEBI:15377"/>
        <dbReference type="ChEBI" id="CHEBI:32966"/>
        <dbReference type="ChEBI" id="CHEBI:43474"/>
        <dbReference type="ChEBI" id="CHEBI:57634"/>
        <dbReference type="EC" id="3.1.3.11"/>
    </reaction>
</comment>
<comment type="caution">
    <text evidence="9">The sequence shown here is derived from an EMBL/GenBank/DDBJ whole genome shotgun (WGS) entry which is preliminary data.</text>
</comment>
<evidence type="ECO:0000256" key="4">
    <source>
        <dbReference type="ARBA" id="ARBA00022723"/>
    </source>
</evidence>
<evidence type="ECO:0000256" key="7">
    <source>
        <dbReference type="ARBA" id="ARBA00023277"/>
    </source>
</evidence>
<organism evidence="9 10">
    <name type="scientific">Paenibacillus mangrovi</name>
    <dbReference type="NCBI Taxonomy" id="2931978"/>
    <lineage>
        <taxon>Bacteria</taxon>
        <taxon>Bacillati</taxon>
        <taxon>Bacillota</taxon>
        <taxon>Bacilli</taxon>
        <taxon>Bacillales</taxon>
        <taxon>Paenibacillaceae</taxon>
        <taxon>Paenibacillus</taxon>
    </lineage>
</organism>
<keyword evidence="6" id="KW-0464">Manganese</keyword>
<comment type="similarity">
    <text evidence="2">Belongs to the FBPase class 2 family.</text>
</comment>
<reference evidence="9" key="1">
    <citation type="submission" date="2022-04" db="EMBL/GenBank/DDBJ databases">
        <title>Paenibacillus mangrovi sp. nov., a novel endophytic bacterium isolated from bark of Kandelia candel.</title>
        <authorList>
            <person name="Tuo L."/>
        </authorList>
    </citation>
    <scope>NUCLEOTIDE SEQUENCE</scope>
    <source>
        <strain evidence="9">KQZ6P-2</strain>
    </source>
</reference>
<accession>A0A9X2B108</accession>
<dbReference type="InterPro" id="IPR004464">
    <property type="entry name" value="FBPase_class-2/SBPase"/>
</dbReference>
<keyword evidence="7" id="KW-0119">Carbohydrate metabolism</keyword>
<dbReference type="GO" id="GO:0006071">
    <property type="term" value="P:glycerol metabolic process"/>
    <property type="evidence" value="ECO:0007669"/>
    <property type="project" value="InterPro"/>
</dbReference>
<evidence type="ECO:0000313" key="9">
    <source>
        <dbReference type="EMBL" id="MCJ8010425.1"/>
    </source>
</evidence>
<dbReference type="EMBL" id="JALIRP010000001">
    <property type="protein sequence ID" value="MCJ8010425.1"/>
    <property type="molecule type" value="Genomic_DNA"/>
</dbReference>
<keyword evidence="4" id="KW-0479">Metal-binding</keyword>
<dbReference type="SUPFAM" id="SSF56655">
    <property type="entry name" value="Carbohydrate phosphatase"/>
    <property type="match status" value="1"/>
</dbReference>
<dbReference type="GO" id="GO:0006094">
    <property type="term" value="P:gluconeogenesis"/>
    <property type="evidence" value="ECO:0007669"/>
    <property type="project" value="InterPro"/>
</dbReference>
<dbReference type="GO" id="GO:0030388">
    <property type="term" value="P:fructose 1,6-bisphosphate metabolic process"/>
    <property type="evidence" value="ECO:0007669"/>
    <property type="project" value="TreeGrafter"/>
</dbReference>
<evidence type="ECO:0000256" key="5">
    <source>
        <dbReference type="ARBA" id="ARBA00022801"/>
    </source>
</evidence>
<evidence type="ECO:0000313" key="10">
    <source>
        <dbReference type="Proteomes" id="UP001139347"/>
    </source>
</evidence>
<dbReference type="GO" id="GO:0042132">
    <property type="term" value="F:fructose 1,6-bisphosphate 1-phosphatase activity"/>
    <property type="evidence" value="ECO:0007669"/>
    <property type="project" value="UniProtKB-EC"/>
</dbReference>
<keyword evidence="5 9" id="KW-0378">Hydrolase</keyword>
<dbReference type="EC" id="3.1.3.11" evidence="3"/>
<evidence type="ECO:0000256" key="2">
    <source>
        <dbReference type="ARBA" id="ARBA00008989"/>
    </source>
</evidence>
<keyword evidence="10" id="KW-1185">Reference proteome</keyword>
<protein>
    <recommendedName>
        <fullName evidence="3">fructose-bisphosphatase</fullName>
        <ecNumber evidence="3">3.1.3.11</ecNumber>
    </recommendedName>
</protein>
<evidence type="ECO:0000256" key="6">
    <source>
        <dbReference type="ARBA" id="ARBA00023211"/>
    </source>
</evidence>
<dbReference type="Pfam" id="PF03320">
    <property type="entry name" value="FBPase_glpX"/>
    <property type="match status" value="1"/>
</dbReference>
<dbReference type="PANTHER" id="PTHR30447">
    <property type="entry name" value="FRUCTOSE-1,6-BISPHOSPHATASE CLASS 2"/>
    <property type="match status" value="1"/>
</dbReference>
<comment type="pathway">
    <text evidence="8">Carbohydrate biosynthesis.</text>
</comment>
<dbReference type="Gene3D" id="3.30.540.10">
    <property type="entry name" value="Fructose-1,6-Bisphosphatase, subunit A, domain 1"/>
    <property type="match status" value="1"/>
</dbReference>